<evidence type="ECO:0000256" key="1">
    <source>
        <dbReference type="SAM" id="SignalP"/>
    </source>
</evidence>
<dbReference type="Pfam" id="PF18911">
    <property type="entry name" value="PKD_4"/>
    <property type="match status" value="1"/>
</dbReference>
<dbReference type="InterPro" id="IPR013783">
    <property type="entry name" value="Ig-like_fold"/>
</dbReference>
<gene>
    <name evidence="3" type="ORF">IEG06_00885</name>
</gene>
<dbReference type="EMBL" id="JACXXH010000001">
    <property type="protein sequence ID" value="MBD3861985.1"/>
    <property type="molecule type" value="Genomic_DNA"/>
</dbReference>
<keyword evidence="4" id="KW-1185">Reference proteome</keyword>
<dbReference type="PROSITE" id="PS51257">
    <property type="entry name" value="PROKAR_LIPOPROTEIN"/>
    <property type="match status" value="1"/>
</dbReference>
<proteinExistence type="predicted"/>
<evidence type="ECO:0000259" key="2">
    <source>
        <dbReference type="PROSITE" id="PS50093"/>
    </source>
</evidence>
<accession>A0ABR8LQ89</accession>
<evidence type="ECO:0000313" key="3">
    <source>
        <dbReference type="EMBL" id="MBD3861985.1"/>
    </source>
</evidence>
<protein>
    <submittedName>
        <fullName evidence="3">PKD domain-containing protein</fullName>
    </submittedName>
</protein>
<feature type="signal peptide" evidence="1">
    <location>
        <begin position="1"/>
        <end position="28"/>
    </location>
</feature>
<dbReference type="InterPro" id="IPR000601">
    <property type="entry name" value="PKD_dom"/>
</dbReference>
<dbReference type="Proteomes" id="UP000627521">
    <property type="component" value="Unassembled WGS sequence"/>
</dbReference>
<dbReference type="SUPFAM" id="SSF49299">
    <property type="entry name" value="PKD domain"/>
    <property type="match status" value="1"/>
</dbReference>
<feature type="chain" id="PRO_5046029715" evidence="1">
    <location>
        <begin position="29"/>
        <end position="285"/>
    </location>
</feature>
<dbReference type="InterPro" id="IPR035986">
    <property type="entry name" value="PKD_dom_sf"/>
</dbReference>
<evidence type="ECO:0000313" key="4">
    <source>
        <dbReference type="Proteomes" id="UP000627521"/>
    </source>
</evidence>
<dbReference type="SMART" id="SM00089">
    <property type="entry name" value="PKD"/>
    <property type="match status" value="1"/>
</dbReference>
<dbReference type="Gene3D" id="2.60.120.260">
    <property type="entry name" value="Galactose-binding domain-like"/>
    <property type="match status" value="1"/>
</dbReference>
<feature type="domain" description="PKD" evidence="2">
    <location>
        <begin position="69"/>
        <end position="130"/>
    </location>
</feature>
<dbReference type="CDD" id="cd00146">
    <property type="entry name" value="PKD"/>
    <property type="match status" value="1"/>
</dbReference>
<dbReference type="PROSITE" id="PS50093">
    <property type="entry name" value="PKD"/>
    <property type="match status" value="1"/>
</dbReference>
<name>A0ABR8LQ89_9FLAO</name>
<reference evidence="3 4" key="1">
    <citation type="submission" date="2020-09" db="EMBL/GenBank/DDBJ databases">
        <title>Bacillus nautilus sp. nov., Chryseoglobus crepusculi sp. nov, and Psychrobacter noctis sp. nov., isolated from deep-sea sponges from the equatorial Atlantic.</title>
        <authorList>
            <person name="Stennett H.L."/>
            <person name="Williams S.E."/>
        </authorList>
    </citation>
    <scope>NUCLEOTIDE SEQUENCE [LARGE SCALE GENOMIC DNA]</scope>
    <source>
        <strain evidence="3 4">28M-24</strain>
    </source>
</reference>
<sequence length="285" mass="30559">MKNKVNIIRTTTFLLVSMIMSFTFTSCEDQFDFELPDSNSKADTVLPSANFTYIADIDDFKKIYFSDLSSESTMYLWDFGSGVTSTEQDPTYTFEAGEGTYPVTLTTSDANGASDTITIDVVVFEPEVPLAIIPVILEPSFEDNTLPDGSGDGRDSWKNSNLGGVIQINTSSSVPDGGQAAKFPGAGDRIGYQEIEVSPNTDYVISYSYRLEAAGGSCTVAILAGGGFTTQAETDAAIIQSFTGSAEAYTPVNILFNSGANSTVSIYITNQGEEARVDNFTADLQ</sequence>
<organism evidence="3 4">
    <name type="scientific">Olleya marilimosa</name>
    <dbReference type="NCBI Taxonomy" id="272164"/>
    <lineage>
        <taxon>Bacteria</taxon>
        <taxon>Pseudomonadati</taxon>
        <taxon>Bacteroidota</taxon>
        <taxon>Flavobacteriia</taxon>
        <taxon>Flavobacteriales</taxon>
        <taxon>Flavobacteriaceae</taxon>
    </lineage>
</organism>
<dbReference type="RefSeq" id="WP_036597051.1">
    <property type="nucleotide sequence ID" value="NZ_JACXXH010000001.1"/>
</dbReference>
<dbReference type="Gene3D" id="2.60.40.10">
    <property type="entry name" value="Immunoglobulins"/>
    <property type="match status" value="1"/>
</dbReference>
<dbReference type="InterPro" id="IPR022409">
    <property type="entry name" value="PKD/Chitinase_dom"/>
</dbReference>
<keyword evidence="1" id="KW-0732">Signal</keyword>
<comment type="caution">
    <text evidence="3">The sequence shown here is derived from an EMBL/GenBank/DDBJ whole genome shotgun (WGS) entry which is preliminary data.</text>
</comment>